<sequence>MMATKRSHTEAELDHIHPDRVRGDLADAKKRKPSLAPTAKSHKHKAKEGSIEYAKKRKRAIERLFQRDTELPQDVRNDMERELAAHKATIEDKTFHKRRSAMISKYHMVRFFERKKAMRLAKQIRKKIAQAEDEDELAQLQNELHVAEVDEAYTKYHPHAEPYTGLYGRTKSSDDDETLALADKVTLDAERPPMWKTVEAAMAEGTNALVKLRERRSADGSDVKPGFKPAKKQKQSSRTDAPKPAAQKQKREEHGTRAQNGAATPMNRRERRKLMHQQKATAGPQSDDEDGGFFE</sequence>
<feature type="compositionally biased region" description="Basic and acidic residues" evidence="10">
    <location>
        <begin position="7"/>
        <end position="28"/>
    </location>
</feature>
<evidence type="ECO:0000256" key="3">
    <source>
        <dbReference type="ARBA" id="ARBA00006916"/>
    </source>
</evidence>
<evidence type="ECO:0000256" key="1">
    <source>
        <dbReference type="ARBA" id="ARBA00002773"/>
    </source>
</evidence>
<dbReference type="RefSeq" id="XP_046118881.1">
    <property type="nucleotide sequence ID" value="XM_046266780.1"/>
</dbReference>
<comment type="similarity">
    <text evidence="3">Belongs to the EFG1 family.</text>
</comment>
<evidence type="ECO:0000313" key="12">
    <source>
        <dbReference type="Proteomes" id="UP000887229"/>
    </source>
</evidence>
<gene>
    <name evidence="11" type="ORF">F5Z01DRAFT_736104</name>
</gene>
<evidence type="ECO:0000256" key="5">
    <source>
        <dbReference type="ARBA" id="ARBA00019827"/>
    </source>
</evidence>
<accession>A0A9P7ZNH1</accession>
<organism evidence="11 12">
    <name type="scientific">Emericellopsis atlantica</name>
    <dbReference type="NCBI Taxonomy" id="2614577"/>
    <lineage>
        <taxon>Eukaryota</taxon>
        <taxon>Fungi</taxon>
        <taxon>Dikarya</taxon>
        <taxon>Ascomycota</taxon>
        <taxon>Pezizomycotina</taxon>
        <taxon>Sordariomycetes</taxon>
        <taxon>Hypocreomycetidae</taxon>
        <taxon>Hypocreales</taxon>
        <taxon>Bionectriaceae</taxon>
        <taxon>Emericellopsis</taxon>
    </lineage>
</organism>
<evidence type="ECO:0000256" key="8">
    <source>
        <dbReference type="ARBA" id="ARBA00023242"/>
    </source>
</evidence>
<dbReference type="GO" id="GO:0005730">
    <property type="term" value="C:nucleolus"/>
    <property type="evidence" value="ECO:0007669"/>
    <property type="project" value="UniProtKB-SubCell"/>
</dbReference>
<dbReference type="PANTHER" id="PTHR33911">
    <property type="entry name" value="RRNA-PROCESSING PROTEIN EFG1"/>
    <property type="match status" value="1"/>
</dbReference>
<evidence type="ECO:0000256" key="9">
    <source>
        <dbReference type="SAM" id="Coils"/>
    </source>
</evidence>
<dbReference type="GO" id="GO:0000462">
    <property type="term" value="P:maturation of SSU-rRNA from tricistronic rRNA transcript (SSU-rRNA, 5.8S rRNA, LSU-rRNA)"/>
    <property type="evidence" value="ECO:0007669"/>
    <property type="project" value="TreeGrafter"/>
</dbReference>
<evidence type="ECO:0000256" key="10">
    <source>
        <dbReference type="SAM" id="MobiDB-lite"/>
    </source>
</evidence>
<comment type="function">
    <text evidence="1">Involved in rRNA processing.</text>
</comment>
<feature type="compositionally biased region" description="Acidic residues" evidence="10">
    <location>
        <begin position="286"/>
        <end position="295"/>
    </location>
</feature>
<dbReference type="EMBL" id="MU251252">
    <property type="protein sequence ID" value="KAG9254957.1"/>
    <property type="molecule type" value="Genomic_DNA"/>
</dbReference>
<comment type="caution">
    <text evidence="11">The sequence shown here is derived from an EMBL/GenBank/DDBJ whole genome shotgun (WGS) entry which is preliminary data.</text>
</comment>
<evidence type="ECO:0000256" key="7">
    <source>
        <dbReference type="ARBA" id="ARBA00023054"/>
    </source>
</evidence>
<evidence type="ECO:0000256" key="2">
    <source>
        <dbReference type="ARBA" id="ARBA00004604"/>
    </source>
</evidence>
<dbReference type="AlphaFoldDB" id="A0A9P7ZNH1"/>
<keyword evidence="8" id="KW-0539">Nucleus</keyword>
<dbReference type="Proteomes" id="UP000887229">
    <property type="component" value="Unassembled WGS sequence"/>
</dbReference>
<dbReference type="InterPro" id="IPR019310">
    <property type="entry name" value="Efg1"/>
</dbReference>
<dbReference type="InterPro" id="IPR050786">
    <property type="entry name" value="EFG1_rRNA-proc"/>
</dbReference>
<keyword evidence="12" id="KW-1185">Reference proteome</keyword>
<evidence type="ECO:0000256" key="6">
    <source>
        <dbReference type="ARBA" id="ARBA00022552"/>
    </source>
</evidence>
<dbReference type="GeneID" id="70297683"/>
<name>A0A9P7ZNH1_9HYPO</name>
<keyword evidence="7 9" id="KW-0175">Coiled coil</keyword>
<proteinExistence type="inferred from homology"/>
<dbReference type="PANTHER" id="PTHR33911:SF1">
    <property type="entry name" value="RRNA-PROCESSING PROTEIN EFG1"/>
    <property type="match status" value="1"/>
</dbReference>
<feature type="region of interest" description="Disordered" evidence="10">
    <location>
        <begin position="1"/>
        <end position="52"/>
    </location>
</feature>
<comment type="subcellular location">
    <subcellularLocation>
        <location evidence="2">Nucleus</location>
        <location evidence="2">Nucleolus</location>
    </subcellularLocation>
</comment>
<dbReference type="GO" id="GO:0030688">
    <property type="term" value="C:preribosome, small subunit precursor"/>
    <property type="evidence" value="ECO:0007669"/>
    <property type="project" value="TreeGrafter"/>
</dbReference>
<evidence type="ECO:0000313" key="11">
    <source>
        <dbReference type="EMBL" id="KAG9254957.1"/>
    </source>
</evidence>
<dbReference type="Pfam" id="PF10153">
    <property type="entry name" value="Efg1"/>
    <property type="match status" value="1"/>
</dbReference>
<dbReference type="OrthoDB" id="47732at2759"/>
<feature type="coiled-coil region" evidence="9">
    <location>
        <begin position="114"/>
        <end position="150"/>
    </location>
</feature>
<evidence type="ECO:0000256" key="4">
    <source>
        <dbReference type="ARBA" id="ARBA00018689"/>
    </source>
</evidence>
<protein>
    <recommendedName>
        <fullName evidence="4">rRNA-processing protein EFG1</fullName>
    </recommendedName>
    <alternativeName>
        <fullName evidence="5">rRNA-processing protein efg1</fullName>
    </alternativeName>
</protein>
<keyword evidence="6" id="KW-0698">rRNA processing</keyword>
<feature type="region of interest" description="Disordered" evidence="10">
    <location>
        <begin position="214"/>
        <end position="295"/>
    </location>
</feature>
<reference evidence="11" key="1">
    <citation type="journal article" date="2021" name="IMA Fungus">
        <title>Genomic characterization of three marine fungi, including Emericellopsis atlantica sp. nov. with signatures of a generalist lifestyle and marine biomass degradation.</title>
        <authorList>
            <person name="Hagestad O.C."/>
            <person name="Hou L."/>
            <person name="Andersen J.H."/>
            <person name="Hansen E.H."/>
            <person name="Altermark B."/>
            <person name="Li C."/>
            <person name="Kuhnert E."/>
            <person name="Cox R.J."/>
            <person name="Crous P.W."/>
            <person name="Spatafora J.W."/>
            <person name="Lail K."/>
            <person name="Amirebrahimi M."/>
            <person name="Lipzen A."/>
            <person name="Pangilinan J."/>
            <person name="Andreopoulos W."/>
            <person name="Hayes R.D."/>
            <person name="Ng V."/>
            <person name="Grigoriev I.V."/>
            <person name="Jackson S.A."/>
            <person name="Sutton T.D.S."/>
            <person name="Dobson A.D.W."/>
            <person name="Rama T."/>
        </authorList>
    </citation>
    <scope>NUCLEOTIDE SEQUENCE</scope>
    <source>
        <strain evidence="11">TS7</strain>
    </source>
</reference>